<evidence type="ECO:0000313" key="8">
    <source>
        <dbReference type="Proteomes" id="UP000257055"/>
    </source>
</evidence>
<evidence type="ECO:0000256" key="6">
    <source>
        <dbReference type="SAM" id="Phobius"/>
    </source>
</evidence>
<keyword evidence="4 6" id="KW-1133">Transmembrane helix</keyword>
<dbReference type="PIRSF" id="PIRSF006060">
    <property type="entry name" value="AA_transporter"/>
    <property type="match status" value="1"/>
</dbReference>
<dbReference type="PANTHER" id="PTHR42770">
    <property type="entry name" value="AMINO ACID TRANSPORTER-RELATED"/>
    <property type="match status" value="1"/>
</dbReference>
<keyword evidence="3 6" id="KW-0812">Transmembrane</keyword>
<feature type="transmembrane region" description="Helical" evidence="6">
    <location>
        <begin position="7"/>
        <end position="28"/>
    </location>
</feature>
<evidence type="ECO:0000313" key="7">
    <source>
        <dbReference type="EMBL" id="RDX02952.1"/>
    </source>
</evidence>
<evidence type="ECO:0000256" key="1">
    <source>
        <dbReference type="ARBA" id="ARBA00004651"/>
    </source>
</evidence>
<evidence type="ECO:0000256" key="2">
    <source>
        <dbReference type="ARBA" id="ARBA00022475"/>
    </source>
</evidence>
<dbReference type="GO" id="GO:0022857">
    <property type="term" value="F:transmembrane transporter activity"/>
    <property type="evidence" value="ECO:0007669"/>
    <property type="project" value="InterPro"/>
</dbReference>
<gene>
    <name evidence="7" type="ORF">UR08_05505</name>
</gene>
<dbReference type="InterPro" id="IPR050367">
    <property type="entry name" value="APC_superfamily"/>
</dbReference>
<sequence>MTKQRKMGFFVLTALVIGNMVGSGIFMLPRQMAEVASPLATLLAWIFTGAGVLMIALVFGNLAVKRPDLTSGAQSHAYAFFNRPKAKQIAGFIAVWSYWVANWAGNVSLITSFAGYLSVFFPILNSRDSFVKIGGFTITEGQALTFAVCTVLLWGIAFIISKGVSGAGKINLLATIAKVGGFFLFIIIAVFSFQSAKMGAFYHPVYNSAGLKEGLLSQVNSAAIVTLWAFIGIESALMFSGRAKSGKTVQAATITGLVVAVMLYSLISILALGLIPKEKLIGSASPLADALNSVIGSGGSAVMAVLALICLFGSAIGWVMMSAEAPYQAAKKGIFLPFLNKVNKNGTPIRSLVLTCLASQFFICSTLSGDIAVAYDFVVKVSTLAFLIQYFISPIFQLKLVVTGSTYESSKPIKRVVDGIIAILALGYSLWIMKSGTENLTIFLLSAGLFLVGFLLYPLMKKQPVLPKE</sequence>
<accession>A0A3D8TVN6</accession>
<dbReference type="PANTHER" id="PTHR42770:SF14">
    <property type="entry name" value="ARGININE_ORNITHINE ANTIPORTER-RELATED"/>
    <property type="match status" value="1"/>
</dbReference>
<keyword evidence="8" id="KW-1185">Reference proteome</keyword>
<feature type="transmembrane region" description="Helical" evidence="6">
    <location>
        <begin position="40"/>
        <end position="64"/>
    </location>
</feature>
<keyword evidence="5 6" id="KW-0472">Membrane</keyword>
<dbReference type="GO" id="GO:0005886">
    <property type="term" value="C:plasma membrane"/>
    <property type="evidence" value="ECO:0007669"/>
    <property type="project" value="UniProtKB-SubCell"/>
</dbReference>
<organism evidence="7 8">
    <name type="scientific">Listeria kieliensis</name>
    <dbReference type="NCBI Taxonomy" id="1621700"/>
    <lineage>
        <taxon>Bacteria</taxon>
        <taxon>Bacillati</taxon>
        <taxon>Bacillota</taxon>
        <taxon>Bacilli</taxon>
        <taxon>Bacillales</taxon>
        <taxon>Listeriaceae</taxon>
        <taxon>Listeria</taxon>
    </lineage>
</organism>
<protein>
    <submittedName>
        <fullName evidence="7">Arginine:ornithine antiporter</fullName>
    </submittedName>
</protein>
<dbReference type="EMBL" id="LARY01000001">
    <property type="protein sequence ID" value="RDX02952.1"/>
    <property type="molecule type" value="Genomic_DNA"/>
</dbReference>
<feature type="transmembrane region" description="Helical" evidence="6">
    <location>
        <begin position="351"/>
        <end position="375"/>
    </location>
</feature>
<dbReference type="Pfam" id="PF13520">
    <property type="entry name" value="AA_permease_2"/>
    <property type="match status" value="1"/>
</dbReference>
<comment type="subcellular location">
    <subcellularLocation>
        <location evidence="1">Cell membrane</location>
        <topology evidence="1">Multi-pass membrane protein</topology>
    </subcellularLocation>
</comment>
<feature type="transmembrane region" description="Helical" evidence="6">
    <location>
        <begin position="93"/>
        <end position="121"/>
    </location>
</feature>
<feature type="transmembrane region" description="Helical" evidence="6">
    <location>
        <begin position="295"/>
        <end position="321"/>
    </location>
</feature>
<feature type="transmembrane region" description="Helical" evidence="6">
    <location>
        <begin position="172"/>
        <end position="195"/>
    </location>
</feature>
<keyword evidence="2" id="KW-1003">Cell membrane</keyword>
<feature type="transmembrane region" description="Helical" evidence="6">
    <location>
        <begin position="439"/>
        <end position="459"/>
    </location>
</feature>
<dbReference type="Gene3D" id="1.20.1740.10">
    <property type="entry name" value="Amino acid/polyamine transporter I"/>
    <property type="match status" value="1"/>
</dbReference>
<feature type="transmembrane region" description="Helical" evidence="6">
    <location>
        <begin position="251"/>
        <end position="275"/>
    </location>
</feature>
<dbReference type="RefSeq" id="WP_115752643.1">
    <property type="nucleotide sequence ID" value="NZ_LARY01000001.1"/>
</dbReference>
<comment type="caution">
    <text evidence="7">The sequence shown here is derived from an EMBL/GenBank/DDBJ whole genome shotgun (WGS) entry which is preliminary data.</text>
</comment>
<feature type="transmembrane region" description="Helical" evidence="6">
    <location>
        <begin position="141"/>
        <end position="160"/>
    </location>
</feature>
<feature type="transmembrane region" description="Helical" evidence="6">
    <location>
        <begin position="215"/>
        <end position="239"/>
    </location>
</feature>
<dbReference type="InterPro" id="IPR002293">
    <property type="entry name" value="AA/rel_permease1"/>
</dbReference>
<name>A0A3D8TVN6_9LIST</name>
<feature type="transmembrane region" description="Helical" evidence="6">
    <location>
        <begin position="381"/>
        <end position="404"/>
    </location>
</feature>
<evidence type="ECO:0000256" key="4">
    <source>
        <dbReference type="ARBA" id="ARBA00022989"/>
    </source>
</evidence>
<dbReference type="AlphaFoldDB" id="A0A3D8TVN6"/>
<proteinExistence type="predicted"/>
<evidence type="ECO:0000256" key="3">
    <source>
        <dbReference type="ARBA" id="ARBA00022692"/>
    </source>
</evidence>
<dbReference type="Proteomes" id="UP000257055">
    <property type="component" value="Unassembled WGS sequence"/>
</dbReference>
<evidence type="ECO:0000256" key="5">
    <source>
        <dbReference type="ARBA" id="ARBA00023136"/>
    </source>
</evidence>
<feature type="transmembrane region" description="Helical" evidence="6">
    <location>
        <begin position="416"/>
        <end position="433"/>
    </location>
</feature>
<reference evidence="8" key="1">
    <citation type="submission" date="2015-04" db="EMBL/GenBank/DDBJ databases">
        <authorList>
            <person name="Schardt J."/>
            <person name="Mueller-Herbst S."/>
            <person name="Scherer S."/>
            <person name="Huptas C."/>
        </authorList>
    </citation>
    <scope>NUCLEOTIDE SEQUENCE [LARGE SCALE GENOMIC DNA]</scope>
    <source>
        <strain evidence="8">Kiel-L1</strain>
    </source>
</reference>